<sequence>MIRVTSGTAKGKKLELPNVEGIKSPQDVFKLAVFSIIGEKVQNAQCLDLFAGSGAFGIEALSRGAAHCIFVDQNYDAIGTIMKNLELCEFTEKATLFKKPAVKYAQKYLEQINEQNAPKLDLIFMDPFFEDTKQTHLLKILALILKQEGLIFYSHSKDTDPTEILEGTNLHSIEQRRYNNAALTILERIKND</sequence>
<dbReference type="CDD" id="cd02440">
    <property type="entry name" value="AdoMet_MTases"/>
    <property type="match status" value="1"/>
</dbReference>
<keyword evidence="2 3" id="KW-0808">Transferase</keyword>
<dbReference type="PANTHER" id="PTHR43542">
    <property type="entry name" value="METHYLTRANSFERASE"/>
    <property type="match status" value="1"/>
</dbReference>
<evidence type="ECO:0000256" key="1">
    <source>
        <dbReference type="ARBA" id="ARBA00022603"/>
    </source>
</evidence>
<dbReference type="SUPFAM" id="SSF53335">
    <property type="entry name" value="S-adenosyl-L-methionine-dependent methyltransferases"/>
    <property type="match status" value="1"/>
</dbReference>
<protein>
    <submittedName>
        <fullName evidence="3">16S rRNA (Guanine(966)-N(2))-methyltransferase RsmD</fullName>
        <ecNumber evidence="3">2.1.1.171</ecNumber>
    </submittedName>
</protein>
<proteinExistence type="predicted"/>
<dbReference type="Pfam" id="PF03602">
    <property type="entry name" value="Cons_hypoth95"/>
    <property type="match status" value="1"/>
</dbReference>
<dbReference type="Proteomes" id="UP000740557">
    <property type="component" value="Unassembled WGS sequence"/>
</dbReference>
<reference evidence="3" key="1">
    <citation type="submission" date="2020-04" db="EMBL/GenBank/DDBJ databases">
        <authorList>
            <person name="Zhang T."/>
        </authorList>
    </citation>
    <scope>NUCLEOTIDE SEQUENCE</scope>
    <source>
        <strain evidence="3">HKST-UBA79</strain>
    </source>
</reference>
<evidence type="ECO:0000313" key="3">
    <source>
        <dbReference type="EMBL" id="MCA9308471.1"/>
    </source>
</evidence>
<dbReference type="EMBL" id="JAGQNX010000093">
    <property type="protein sequence ID" value="MCA9308471.1"/>
    <property type="molecule type" value="Genomic_DNA"/>
</dbReference>
<accession>A0A955EDA3</accession>
<comment type="caution">
    <text evidence="3">The sequence shown here is derived from an EMBL/GenBank/DDBJ whole genome shotgun (WGS) entry which is preliminary data.</text>
</comment>
<dbReference type="InterPro" id="IPR029063">
    <property type="entry name" value="SAM-dependent_MTases_sf"/>
</dbReference>
<dbReference type="AlphaFoldDB" id="A0A955EDA3"/>
<reference evidence="3" key="2">
    <citation type="journal article" date="2021" name="Microbiome">
        <title>Successional dynamics and alternative stable states in a saline activated sludge microbial community over 9 years.</title>
        <authorList>
            <person name="Wang Y."/>
            <person name="Ye J."/>
            <person name="Ju F."/>
            <person name="Liu L."/>
            <person name="Boyd J.A."/>
            <person name="Deng Y."/>
            <person name="Parks D.H."/>
            <person name="Jiang X."/>
            <person name="Yin X."/>
            <person name="Woodcroft B.J."/>
            <person name="Tyson G.W."/>
            <person name="Hugenholtz P."/>
            <person name="Polz M.F."/>
            <person name="Zhang T."/>
        </authorList>
    </citation>
    <scope>NUCLEOTIDE SEQUENCE</scope>
    <source>
        <strain evidence="3">HKST-UBA79</strain>
    </source>
</reference>
<dbReference type="EC" id="2.1.1.171" evidence="3"/>
<dbReference type="PANTHER" id="PTHR43542:SF1">
    <property type="entry name" value="METHYLTRANSFERASE"/>
    <property type="match status" value="1"/>
</dbReference>
<dbReference type="Gene3D" id="3.40.50.150">
    <property type="entry name" value="Vaccinia Virus protein VP39"/>
    <property type="match status" value="1"/>
</dbReference>
<gene>
    <name evidence="3" type="primary">rsmD</name>
    <name evidence="3" type="ORF">KC980_03085</name>
</gene>
<dbReference type="GO" id="GO:0052913">
    <property type="term" value="F:16S rRNA (guanine(966)-N(2))-methyltransferase activity"/>
    <property type="evidence" value="ECO:0007669"/>
    <property type="project" value="UniProtKB-EC"/>
</dbReference>
<dbReference type="NCBIfam" id="TIGR00095">
    <property type="entry name" value="16S rRNA (guanine(966)-N(2))-methyltransferase RsmD"/>
    <property type="match status" value="1"/>
</dbReference>
<organism evidence="3 4">
    <name type="scientific">candidate division WWE3 bacterium</name>
    <dbReference type="NCBI Taxonomy" id="2053526"/>
    <lineage>
        <taxon>Bacteria</taxon>
        <taxon>Katanobacteria</taxon>
    </lineage>
</organism>
<evidence type="ECO:0000313" key="4">
    <source>
        <dbReference type="Proteomes" id="UP000740557"/>
    </source>
</evidence>
<name>A0A955EDA3_UNCKA</name>
<keyword evidence="1 3" id="KW-0489">Methyltransferase</keyword>
<evidence type="ECO:0000256" key="2">
    <source>
        <dbReference type="ARBA" id="ARBA00022679"/>
    </source>
</evidence>
<dbReference type="InterPro" id="IPR004398">
    <property type="entry name" value="RNA_MeTrfase_RsmD"/>
</dbReference>
<dbReference type="PIRSF" id="PIRSF004553">
    <property type="entry name" value="CHP00095"/>
    <property type="match status" value="1"/>
</dbReference>